<feature type="region of interest" description="Disordered" evidence="1">
    <location>
        <begin position="1"/>
        <end position="22"/>
    </location>
</feature>
<sequence length="96" mass="10799">MNPESLSRQRGAAQWEDEGGSQHLPAAATFPLEVFDEHEKRVLAFLGASILSLWDGMPEDFRRAALRREAAQEAYDAEWVRSRLAGLMRGQPDMAK</sequence>
<keyword evidence="3" id="KW-1185">Reference proteome</keyword>
<evidence type="ECO:0000256" key="1">
    <source>
        <dbReference type="SAM" id="MobiDB-lite"/>
    </source>
</evidence>
<name>A0A556AIF9_9BURK</name>
<dbReference type="EMBL" id="VLTJ01000029">
    <property type="protein sequence ID" value="TSH92673.1"/>
    <property type="molecule type" value="Genomic_DNA"/>
</dbReference>
<dbReference type="Proteomes" id="UP000318405">
    <property type="component" value="Unassembled WGS sequence"/>
</dbReference>
<dbReference type="OrthoDB" id="8656732at2"/>
<evidence type="ECO:0000313" key="2">
    <source>
        <dbReference type="EMBL" id="TSH92673.1"/>
    </source>
</evidence>
<comment type="caution">
    <text evidence="2">The sequence shown here is derived from an EMBL/GenBank/DDBJ whole genome shotgun (WGS) entry which is preliminary data.</text>
</comment>
<reference evidence="2 3" key="1">
    <citation type="submission" date="2019-07" db="EMBL/GenBank/DDBJ databases">
        <title>Qingshengfaniella alkalisoli gen. nov., sp. nov., isolated from saline soil.</title>
        <authorList>
            <person name="Xu L."/>
            <person name="Huang X.-X."/>
            <person name="Sun J.-Q."/>
        </authorList>
    </citation>
    <scope>NUCLEOTIDE SEQUENCE [LARGE SCALE GENOMIC DNA]</scope>
    <source>
        <strain evidence="2 3">DSM 27279</strain>
    </source>
</reference>
<accession>A0A556AIF9</accession>
<dbReference type="AlphaFoldDB" id="A0A556AIF9"/>
<proteinExistence type="predicted"/>
<gene>
    <name evidence="2" type="ORF">FOZ76_14755</name>
</gene>
<evidence type="ECO:0000313" key="3">
    <source>
        <dbReference type="Proteomes" id="UP000318405"/>
    </source>
</evidence>
<organism evidence="2 3">
    <name type="scientific">Verticiella sediminum</name>
    <dbReference type="NCBI Taxonomy" id="1247510"/>
    <lineage>
        <taxon>Bacteria</taxon>
        <taxon>Pseudomonadati</taxon>
        <taxon>Pseudomonadota</taxon>
        <taxon>Betaproteobacteria</taxon>
        <taxon>Burkholderiales</taxon>
        <taxon>Alcaligenaceae</taxon>
        <taxon>Verticiella</taxon>
    </lineage>
</organism>
<dbReference type="RefSeq" id="WP_143949039.1">
    <property type="nucleotide sequence ID" value="NZ_BAABMB010000001.1"/>
</dbReference>
<protein>
    <submittedName>
        <fullName evidence="2">Uncharacterized protein</fullName>
    </submittedName>
</protein>